<dbReference type="InterPro" id="IPR013087">
    <property type="entry name" value="Znf_C2H2_type"/>
</dbReference>
<evidence type="ECO:0000259" key="8">
    <source>
        <dbReference type="PROSITE" id="PS50048"/>
    </source>
</evidence>
<name>A0A1Y2AU13_9TREE</name>
<keyword evidence="3" id="KW-0805">Transcription regulation</keyword>
<evidence type="ECO:0000313" key="10">
    <source>
        <dbReference type="EMBL" id="ORY26042.1"/>
    </source>
</evidence>
<evidence type="ECO:0000256" key="7">
    <source>
        <dbReference type="SAM" id="MobiDB-lite"/>
    </source>
</evidence>
<sequence length="783" mass="87045">MNKPLDTGQGRYDCTLCGKSYARSDVLSRHMVRHHGTSPPVMGRPRKMPCQNCRIERVVCSGIAPDPCSRCQASGSTCKYLPQPRPSASPDHRNRSSGSARKLSSVVDPTDRQPQLMMESPETAMASYRPPATPQASDIGIHNPASSADLFLLAAATTTTTTDNSEWFTMLGLDPPVLQYADWSLPETEPDGNVFEVLNTHAPNTPTWDFLDSLIPPTQDPSSQGLDRSPEERLHGTPSEILDGQPYDSPWPHIDKPRSSDVDVSLPHSYVHSIHSSSSLAPVDSLQELPRQTMITTVSRSHQPIWPTIDTTNFPSTQTLTVCINLYQRHFHDWLPIIERASFKMGEAAPLILMSMSAIGAMYSQDGLQRLGVALSELVRRAVLFIRESDRRFMFETNIIQAFLLQTYFGFFCGSHKSFQQAEWSRGALVIACKRMHLLRPGMSATQTLYLKNADPSREDIAKAEKEDRRRARLGWGIYLLECQLACLVNLPAQLSIAEVITPFPTLASLQSNRNEGERPTFAEVLDGFLTNGIAPVPLDDLGYSIISYTLYRLCMDASALQSIQRHQPGVRRFKLSFPTDIKHHPQILLGRIASHTLNLAVSPTPLLMSCSALAHHSHLQFTHPGFIELVKAAAGKSGTMESRIGARQTLEQWINQDRYSARVVFAHAAMLACLLKRYTFDTPTEVIWTFDSALCLWAIIRFSFEPIAVGSPMTTIAWSETPQIENWILNGGGAIVQGLGDVSLLPPASILQHFAKQLETLSWGLAEQYRQIIITLIQEQQG</sequence>
<dbReference type="PANTHER" id="PTHR47660:SF2">
    <property type="entry name" value="TRANSCRIPTION FACTOR WITH C2H2 AND ZN(2)-CYS(6) DNA BINDING DOMAIN (EUROFUNG)"/>
    <property type="match status" value="1"/>
</dbReference>
<dbReference type="AlphaFoldDB" id="A0A1Y2AU13"/>
<feature type="domain" description="Zn(2)-C6 fungal-type" evidence="8">
    <location>
        <begin position="49"/>
        <end position="80"/>
    </location>
</feature>
<dbReference type="Pfam" id="PF00172">
    <property type="entry name" value="Zn_clus"/>
    <property type="match status" value="1"/>
</dbReference>
<dbReference type="CDD" id="cd00067">
    <property type="entry name" value="GAL4"/>
    <property type="match status" value="1"/>
</dbReference>
<feature type="region of interest" description="Disordered" evidence="7">
    <location>
        <begin position="79"/>
        <end position="115"/>
    </location>
</feature>
<dbReference type="PROSITE" id="PS50157">
    <property type="entry name" value="ZINC_FINGER_C2H2_2"/>
    <property type="match status" value="1"/>
</dbReference>
<dbReference type="InterPro" id="IPR007219">
    <property type="entry name" value="XnlR_reg_dom"/>
</dbReference>
<evidence type="ECO:0000256" key="5">
    <source>
        <dbReference type="ARBA" id="ARBA00023242"/>
    </source>
</evidence>
<accession>A0A1Y2AU13</accession>
<keyword evidence="2" id="KW-0862">Zinc</keyword>
<dbReference type="SMART" id="SM00066">
    <property type="entry name" value="GAL4"/>
    <property type="match status" value="1"/>
</dbReference>
<feature type="domain" description="C2H2-type" evidence="9">
    <location>
        <begin position="12"/>
        <end position="39"/>
    </location>
</feature>
<reference evidence="10 11" key="1">
    <citation type="submission" date="2016-07" db="EMBL/GenBank/DDBJ databases">
        <title>Pervasive Adenine N6-methylation of Active Genes in Fungi.</title>
        <authorList>
            <consortium name="DOE Joint Genome Institute"/>
            <person name="Mondo S.J."/>
            <person name="Dannebaum R.O."/>
            <person name="Kuo R.C."/>
            <person name="Labutti K."/>
            <person name="Haridas S."/>
            <person name="Kuo A."/>
            <person name="Salamov A."/>
            <person name="Ahrendt S.R."/>
            <person name="Lipzen A."/>
            <person name="Sullivan W."/>
            <person name="Andreopoulos W.B."/>
            <person name="Clum A."/>
            <person name="Lindquist E."/>
            <person name="Daum C."/>
            <person name="Ramamoorthy G.K."/>
            <person name="Gryganskyi A."/>
            <person name="Culley D."/>
            <person name="Magnuson J.K."/>
            <person name="James T.Y."/>
            <person name="O'Malley M.A."/>
            <person name="Stajich J.E."/>
            <person name="Spatafora J.W."/>
            <person name="Visel A."/>
            <person name="Grigoriev I.V."/>
        </authorList>
    </citation>
    <scope>NUCLEOTIDE SEQUENCE [LARGE SCALE GENOMIC DNA]</scope>
    <source>
        <strain evidence="10 11">68-887.2</strain>
    </source>
</reference>
<keyword evidence="6" id="KW-0863">Zinc-finger</keyword>
<feature type="region of interest" description="Disordered" evidence="7">
    <location>
        <begin position="212"/>
        <end position="254"/>
    </location>
</feature>
<dbReference type="InterPro" id="IPR036864">
    <property type="entry name" value="Zn2-C6_fun-type_DNA-bd_sf"/>
</dbReference>
<dbReference type="SUPFAM" id="SSF57701">
    <property type="entry name" value="Zn2/Cys6 DNA-binding domain"/>
    <property type="match status" value="1"/>
</dbReference>
<evidence type="ECO:0000259" key="9">
    <source>
        <dbReference type="PROSITE" id="PS50157"/>
    </source>
</evidence>
<evidence type="ECO:0008006" key="12">
    <source>
        <dbReference type="Google" id="ProtNLM"/>
    </source>
</evidence>
<proteinExistence type="predicted"/>
<dbReference type="GO" id="GO:0008270">
    <property type="term" value="F:zinc ion binding"/>
    <property type="evidence" value="ECO:0007669"/>
    <property type="project" value="UniProtKB-KW"/>
</dbReference>
<evidence type="ECO:0000256" key="1">
    <source>
        <dbReference type="ARBA" id="ARBA00022723"/>
    </source>
</evidence>
<dbReference type="InterPro" id="IPR036236">
    <property type="entry name" value="Znf_C2H2_sf"/>
</dbReference>
<evidence type="ECO:0000256" key="4">
    <source>
        <dbReference type="ARBA" id="ARBA00023163"/>
    </source>
</evidence>
<keyword evidence="4" id="KW-0804">Transcription</keyword>
<dbReference type="GO" id="GO:0003677">
    <property type="term" value="F:DNA binding"/>
    <property type="evidence" value="ECO:0007669"/>
    <property type="project" value="InterPro"/>
</dbReference>
<dbReference type="STRING" id="71784.A0A1Y2AU13"/>
<dbReference type="GO" id="GO:0000981">
    <property type="term" value="F:DNA-binding transcription factor activity, RNA polymerase II-specific"/>
    <property type="evidence" value="ECO:0007669"/>
    <property type="project" value="InterPro"/>
</dbReference>
<organism evidence="10 11">
    <name type="scientific">Naematelia encephala</name>
    <dbReference type="NCBI Taxonomy" id="71784"/>
    <lineage>
        <taxon>Eukaryota</taxon>
        <taxon>Fungi</taxon>
        <taxon>Dikarya</taxon>
        <taxon>Basidiomycota</taxon>
        <taxon>Agaricomycotina</taxon>
        <taxon>Tremellomycetes</taxon>
        <taxon>Tremellales</taxon>
        <taxon>Naemateliaceae</taxon>
        <taxon>Naematelia</taxon>
    </lineage>
</organism>
<evidence type="ECO:0000256" key="6">
    <source>
        <dbReference type="PROSITE-ProRule" id="PRU00042"/>
    </source>
</evidence>
<keyword evidence="11" id="KW-1185">Reference proteome</keyword>
<dbReference type="OrthoDB" id="1405595at2759"/>
<dbReference type="SUPFAM" id="SSF57667">
    <property type="entry name" value="beta-beta-alpha zinc fingers"/>
    <property type="match status" value="1"/>
</dbReference>
<comment type="caution">
    <text evidence="10">The sequence shown here is derived from an EMBL/GenBank/DDBJ whole genome shotgun (WGS) entry which is preliminary data.</text>
</comment>
<evidence type="ECO:0000313" key="11">
    <source>
        <dbReference type="Proteomes" id="UP000193986"/>
    </source>
</evidence>
<dbReference type="PANTHER" id="PTHR47660">
    <property type="entry name" value="TRANSCRIPTION FACTOR WITH C2H2 AND ZN(2)-CYS(6) DNA BINDING DOMAIN (EUROFUNG)-RELATED-RELATED"/>
    <property type="match status" value="1"/>
</dbReference>
<dbReference type="Pfam" id="PF04082">
    <property type="entry name" value="Fungal_trans"/>
    <property type="match status" value="1"/>
</dbReference>
<dbReference type="GO" id="GO:0006351">
    <property type="term" value="P:DNA-templated transcription"/>
    <property type="evidence" value="ECO:0007669"/>
    <property type="project" value="InterPro"/>
</dbReference>
<evidence type="ECO:0000256" key="2">
    <source>
        <dbReference type="ARBA" id="ARBA00022833"/>
    </source>
</evidence>
<dbReference type="CDD" id="cd12148">
    <property type="entry name" value="fungal_TF_MHR"/>
    <property type="match status" value="1"/>
</dbReference>
<evidence type="ECO:0000256" key="3">
    <source>
        <dbReference type="ARBA" id="ARBA00023015"/>
    </source>
</evidence>
<dbReference type="InterPro" id="IPR001138">
    <property type="entry name" value="Zn2Cys6_DnaBD"/>
</dbReference>
<dbReference type="EMBL" id="MCFC01000051">
    <property type="protein sequence ID" value="ORY26042.1"/>
    <property type="molecule type" value="Genomic_DNA"/>
</dbReference>
<gene>
    <name evidence="10" type="ORF">BCR39DRAFT_542336</name>
</gene>
<dbReference type="Gene3D" id="4.10.240.10">
    <property type="entry name" value="Zn(2)-C6 fungal-type DNA-binding domain"/>
    <property type="match status" value="1"/>
</dbReference>
<keyword evidence="1" id="KW-0479">Metal-binding</keyword>
<protein>
    <recommendedName>
        <fullName evidence="12">Fungal-specific transcription factor domain-domain-containing protein</fullName>
    </recommendedName>
</protein>
<keyword evidence="5" id="KW-0539">Nucleus</keyword>
<dbReference type="Proteomes" id="UP000193986">
    <property type="component" value="Unassembled WGS sequence"/>
</dbReference>
<dbReference type="Gene3D" id="3.30.160.60">
    <property type="entry name" value="Classic Zinc Finger"/>
    <property type="match status" value="1"/>
</dbReference>
<dbReference type="PROSITE" id="PS50048">
    <property type="entry name" value="ZN2_CY6_FUNGAL_2"/>
    <property type="match status" value="1"/>
</dbReference>
<dbReference type="PROSITE" id="PS00028">
    <property type="entry name" value="ZINC_FINGER_C2H2_1"/>
    <property type="match status" value="1"/>
</dbReference>
<dbReference type="SMART" id="SM00355">
    <property type="entry name" value="ZnF_C2H2"/>
    <property type="match status" value="1"/>
</dbReference>
<dbReference type="InParanoid" id="A0A1Y2AU13"/>